<name>A0A4Q1SAA8_9BACT</name>
<reference evidence="1 2" key="1">
    <citation type="journal article" date="2016" name="Int. J. Syst. Evol. Microbiol.">
        <title>Acidipila dinghuensis sp. nov., an acidobacterium isolated from forest soil.</title>
        <authorList>
            <person name="Jiang Y.W."/>
            <person name="Wang J."/>
            <person name="Chen M.H."/>
            <person name="Lv Y.Y."/>
            <person name="Qiu L.H."/>
        </authorList>
    </citation>
    <scope>NUCLEOTIDE SEQUENCE [LARGE SCALE GENOMIC DNA]</scope>
    <source>
        <strain evidence="1 2">DHOF10</strain>
    </source>
</reference>
<proteinExistence type="predicted"/>
<protein>
    <submittedName>
        <fullName evidence="1">TIGR03435 family protein</fullName>
    </submittedName>
</protein>
<accession>A0A4Q1SAA8</accession>
<sequence length="344" mass="37639">MYSQGCGGSSPLFGTNTLCLLRKTSTAVTNDSHTARLESGSSCFWTPLDLQRHLSGKTPGRAQHTTLHCFRCHPAVENSTMRLLAAAVFTLASALAAHAQDILLPQPGKPLPQFAVATIKPASVRYIGLLTYPGGRIEGGQCWLTYLISEAFHIPIVRVTGGPDWVKQSRFDITAVPPDDSSARQYTPPGITHPLIDEQRLMLQALLRDRFGLKYHLEKTEQPVYFLERNGKPLKLDTPKHPEWPPRTIVMVYSDGKGNGEIVGQNTTMPYTAQQLSETLQRPVIDQTGITGSYDFHVDAPDEANADQTNAVLEGLPQLGLRLRAGKAPVDTIVIDAVTQPTPN</sequence>
<comment type="caution">
    <text evidence="1">The sequence shown here is derived from an EMBL/GenBank/DDBJ whole genome shotgun (WGS) entry which is preliminary data.</text>
</comment>
<evidence type="ECO:0000313" key="1">
    <source>
        <dbReference type="EMBL" id="RXS93917.1"/>
    </source>
</evidence>
<evidence type="ECO:0000313" key="2">
    <source>
        <dbReference type="Proteomes" id="UP000290253"/>
    </source>
</evidence>
<dbReference type="Pfam" id="PF12543">
    <property type="entry name" value="DUF3738"/>
    <property type="match status" value="1"/>
</dbReference>
<dbReference type="OrthoDB" id="117638at2"/>
<dbReference type="EMBL" id="SDMK01000004">
    <property type="protein sequence ID" value="RXS93917.1"/>
    <property type="molecule type" value="Genomic_DNA"/>
</dbReference>
<dbReference type="NCBIfam" id="TIGR03435">
    <property type="entry name" value="Soli_TIGR03435"/>
    <property type="match status" value="1"/>
</dbReference>
<gene>
    <name evidence="1" type="ORF">ESZ00_17065</name>
</gene>
<organism evidence="1 2">
    <name type="scientific">Silvibacterium dinghuense</name>
    <dbReference type="NCBI Taxonomy" id="1560006"/>
    <lineage>
        <taxon>Bacteria</taxon>
        <taxon>Pseudomonadati</taxon>
        <taxon>Acidobacteriota</taxon>
        <taxon>Terriglobia</taxon>
        <taxon>Terriglobales</taxon>
        <taxon>Acidobacteriaceae</taxon>
        <taxon>Silvibacterium</taxon>
    </lineage>
</organism>
<dbReference type="InterPro" id="IPR017801">
    <property type="entry name" value="DUF3738"/>
</dbReference>
<keyword evidence="2" id="KW-1185">Reference proteome</keyword>
<dbReference type="AlphaFoldDB" id="A0A4Q1SAA8"/>
<dbReference type="Proteomes" id="UP000290253">
    <property type="component" value="Unassembled WGS sequence"/>
</dbReference>